<keyword evidence="3 4" id="KW-0413">Isomerase</keyword>
<dbReference type="InterPro" id="IPR011079">
    <property type="entry name" value="Ala_racemase_C"/>
</dbReference>
<feature type="active site" description="Proton acceptor; specific for D-alanine" evidence="4">
    <location>
        <position position="30"/>
    </location>
</feature>
<comment type="caution">
    <text evidence="6">The sequence shown here is derived from an EMBL/GenBank/DDBJ whole genome shotgun (WGS) entry which is preliminary data.</text>
</comment>
<reference evidence="6 7" key="1">
    <citation type="submission" date="2023-07" db="EMBL/GenBank/DDBJ databases">
        <title>Sorghum-associated microbial communities from plants grown in Nebraska, USA.</title>
        <authorList>
            <person name="Schachtman D."/>
        </authorList>
    </citation>
    <scope>NUCLEOTIDE SEQUENCE [LARGE SCALE GENOMIC DNA]</scope>
    <source>
        <strain evidence="6 7">BE190</strain>
    </source>
</reference>
<dbReference type="CDD" id="cd00430">
    <property type="entry name" value="PLPDE_III_AR"/>
    <property type="match status" value="1"/>
</dbReference>
<dbReference type="SUPFAM" id="SSF50621">
    <property type="entry name" value="Alanine racemase C-terminal domain-like"/>
    <property type="match status" value="1"/>
</dbReference>
<evidence type="ECO:0000256" key="3">
    <source>
        <dbReference type="ARBA" id="ARBA00023235"/>
    </source>
</evidence>
<evidence type="ECO:0000259" key="5">
    <source>
        <dbReference type="SMART" id="SM01005"/>
    </source>
</evidence>
<dbReference type="PROSITE" id="PS00395">
    <property type="entry name" value="ALANINE_RACEMASE"/>
    <property type="match status" value="1"/>
</dbReference>
<comment type="pathway">
    <text evidence="4">Amino-acid biosynthesis; D-alanine biosynthesis; D-alanine from L-alanine: step 1/1.</text>
</comment>
<dbReference type="GO" id="GO:0008784">
    <property type="term" value="F:alanine racemase activity"/>
    <property type="evidence" value="ECO:0007669"/>
    <property type="project" value="UniProtKB-EC"/>
</dbReference>
<dbReference type="Pfam" id="PF00842">
    <property type="entry name" value="Ala_racemase_C"/>
    <property type="match status" value="1"/>
</dbReference>
<dbReference type="Proteomes" id="UP001253595">
    <property type="component" value="Unassembled WGS sequence"/>
</dbReference>
<dbReference type="HAMAP" id="MF_01201">
    <property type="entry name" value="Ala_racemase"/>
    <property type="match status" value="1"/>
</dbReference>
<dbReference type="PANTHER" id="PTHR30511:SF0">
    <property type="entry name" value="ALANINE RACEMASE, CATABOLIC-RELATED"/>
    <property type="match status" value="1"/>
</dbReference>
<feature type="domain" description="Alanine racemase C-terminal" evidence="5">
    <location>
        <begin position="234"/>
        <end position="361"/>
    </location>
</feature>
<dbReference type="Gene3D" id="2.40.37.10">
    <property type="entry name" value="Lyase, Ornithine Decarboxylase, Chain A, domain 1"/>
    <property type="match status" value="1"/>
</dbReference>
<evidence type="ECO:0000256" key="1">
    <source>
        <dbReference type="ARBA" id="ARBA00001933"/>
    </source>
</evidence>
<comment type="function">
    <text evidence="4">Catalyzes the interconversion of L-alanine and D-alanine. May also act on other amino acids.</text>
</comment>
<dbReference type="Pfam" id="PF01168">
    <property type="entry name" value="Ala_racemase_N"/>
    <property type="match status" value="1"/>
</dbReference>
<dbReference type="InterPro" id="IPR000821">
    <property type="entry name" value="Ala_racemase"/>
</dbReference>
<dbReference type="PRINTS" id="PR00992">
    <property type="entry name" value="ALARACEMASE"/>
</dbReference>
<comment type="catalytic activity">
    <reaction evidence="4">
        <text>L-alanine = D-alanine</text>
        <dbReference type="Rhea" id="RHEA:20249"/>
        <dbReference type="ChEBI" id="CHEBI:57416"/>
        <dbReference type="ChEBI" id="CHEBI:57972"/>
        <dbReference type="EC" id="5.1.1.1"/>
    </reaction>
</comment>
<dbReference type="NCBIfam" id="TIGR00492">
    <property type="entry name" value="alr"/>
    <property type="match status" value="1"/>
</dbReference>
<evidence type="ECO:0000256" key="2">
    <source>
        <dbReference type="ARBA" id="ARBA00022898"/>
    </source>
</evidence>
<dbReference type="InterPro" id="IPR029066">
    <property type="entry name" value="PLP-binding_barrel"/>
</dbReference>
<protein>
    <recommendedName>
        <fullName evidence="4">Alanine racemase</fullName>
        <ecNumber evidence="4">5.1.1.1</ecNumber>
    </recommendedName>
</protein>
<feature type="active site" description="Proton acceptor; specific for L-alanine" evidence="4">
    <location>
        <position position="255"/>
    </location>
</feature>
<dbReference type="Gene3D" id="3.20.20.10">
    <property type="entry name" value="Alanine racemase"/>
    <property type="match status" value="1"/>
</dbReference>
<feature type="binding site" evidence="4">
    <location>
        <position position="303"/>
    </location>
    <ligand>
        <name>substrate</name>
    </ligand>
</feature>
<comment type="similarity">
    <text evidence="4">Belongs to the alanine racemase family.</text>
</comment>
<evidence type="ECO:0000313" key="6">
    <source>
        <dbReference type="EMBL" id="MDR7092250.1"/>
    </source>
</evidence>
<feature type="binding site" evidence="4">
    <location>
        <position position="129"/>
    </location>
    <ligand>
        <name>substrate</name>
    </ligand>
</feature>
<keyword evidence="2 4" id="KW-0663">Pyridoxal phosphate</keyword>
<dbReference type="EMBL" id="JAVDVX010000016">
    <property type="protein sequence ID" value="MDR7092250.1"/>
    <property type="molecule type" value="Genomic_DNA"/>
</dbReference>
<accession>A0ABU1V478</accession>
<dbReference type="PANTHER" id="PTHR30511">
    <property type="entry name" value="ALANINE RACEMASE"/>
    <property type="match status" value="1"/>
</dbReference>
<keyword evidence="7" id="KW-1185">Reference proteome</keyword>
<organism evidence="6 7">
    <name type="scientific">Cellvibrio fibrivorans</name>
    <dbReference type="NCBI Taxonomy" id="126350"/>
    <lineage>
        <taxon>Bacteria</taxon>
        <taxon>Pseudomonadati</taxon>
        <taxon>Pseudomonadota</taxon>
        <taxon>Gammaproteobacteria</taxon>
        <taxon>Cellvibrionales</taxon>
        <taxon>Cellvibrionaceae</taxon>
        <taxon>Cellvibrio</taxon>
    </lineage>
</organism>
<gene>
    <name evidence="6" type="ORF">J2X05_004292</name>
</gene>
<evidence type="ECO:0000256" key="4">
    <source>
        <dbReference type="HAMAP-Rule" id="MF_01201"/>
    </source>
</evidence>
<sequence length="367" mass="39352">MLTIDLAAIQSNWLKLQSIGTGAKVAGVIKANAYGLGADQVGNALYTVGCREFFFASIDEALAARGFLPPDTIIYVLGGIRAGDESLLIESNLIPVLCSLSAVNRWAKANTNFGSNASSAIKINTGMTRFGLDVREFELLCSDKTLLLATHPVLLMSHLACADERDHPLNLHQLNLFSNCAQLMLPLLPNLRFSLANSSGIFLGDKWHFDLLRPGAALYGINPVPNTPNPMLPVVHLSLPIVQVRKLEAEAAIGYCSSVALPEGAFVAVVAGGYADGLHRTVGLQAEGYLNGQLVKTVGRMSMDSTMFDISALGVLGDQLLGQSIEVINSSLSLEYLSKKNNSLGYEILTSLGARYQREYLAGAYHV</sequence>
<dbReference type="SMART" id="SM01005">
    <property type="entry name" value="Ala_racemase_C"/>
    <property type="match status" value="1"/>
</dbReference>
<dbReference type="InterPro" id="IPR001608">
    <property type="entry name" value="Ala_racemase_N"/>
</dbReference>
<dbReference type="InterPro" id="IPR009006">
    <property type="entry name" value="Ala_racemase/Decarboxylase_C"/>
</dbReference>
<dbReference type="RefSeq" id="WP_310076372.1">
    <property type="nucleotide sequence ID" value="NZ_JAVDVX010000016.1"/>
</dbReference>
<dbReference type="EC" id="5.1.1.1" evidence="4"/>
<evidence type="ECO:0000313" key="7">
    <source>
        <dbReference type="Proteomes" id="UP001253595"/>
    </source>
</evidence>
<comment type="cofactor">
    <cofactor evidence="1 4">
        <name>pyridoxal 5'-phosphate</name>
        <dbReference type="ChEBI" id="CHEBI:597326"/>
    </cofactor>
</comment>
<dbReference type="InterPro" id="IPR020622">
    <property type="entry name" value="Ala_racemase_pyridoxalP-BS"/>
</dbReference>
<dbReference type="SUPFAM" id="SSF51419">
    <property type="entry name" value="PLP-binding barrel"/>
    <property type="match status" value="1"/>
</dbReference>
<proteinExistence type="inferred from homology"/>
<name>A0ABU1V478_9GAMM</name>
<feature type="modified residue" description="N6-(pyridoxal phosphate)lysine" evidence="4">
    <location>
        <position position="30"/>
    </location>
</feature>